<reference evidence="2 3" key="1">
    <citation type="journal article" date="2020" name="G3 (Bethesda)">
        <title>Improved Reference Genome for Cyclotella cryptica CCMP332, a Model for Cell Wall Morphogenesis, Salinity Adaptation, and Lipid Production in Diatoms (Bacillariophyta).</title>
        <authorList>
            <person name="Roberts W.R."/>
            <person name="Downey K.M."/>
            <person name="Ruck E.C."/>
            <person name="Traller J.C."/>
            <person name="Alverson A.J."/>
        </authorList>
    </citation>
    <scope>NUCLEOTIDE SEQUENCE [LARGE SCALE GENOMIC DNA]</scope>
    <source>
        <strain evidence="2 3">CCMP332</strain>
    </source>
</reference>
<feature type="transmembrane region" description="Helical" evidence="1">
    <location>
        <begin position="880"/>
        <end position="905"/>
    </location>
</feature>
<dbReference type="Proteomes" id="UP001516023">
    <property type="component" value="Unassembled WGS sequence"/>
</dbReference>
<evidence type="ECO:0000313" key="2">
    <source>
        <dbReference type="EMBL" id="KAL3789344.1"/>
    </source>
</evidence>
<dbReference type="EMBL" id="JABMIG020000142">
    <property type="protein sequence ID" value="KAL3789344.1"/>
    <property type="molecule type" value="Genomic_DNA"/>
</dbReference>
<dbReference type="Pfam" id="PF04403">
    <property type="entry name" value="PqiA"/>
    <property type="match status" value="1"/>
</dbReference>
<protein>
    <recommendedName>
        <fullName evidence="4">Lipid-binding serum glycoprotein C-terminal domain-containing protein</fullName>
    </recommendedName>
</protein>
<keyword evidence="1" id="KW-0472">Membrane</keyword>
<keyword evidence="1" id="KW-1133">Transmembrane helix</keyword>
<dbReference type="PANTHER" id="PTHR34730">
    <property type="entry name" value="UNNAMED PRODUCT"/>
    <property type="match status" value="1"/>
</dbReference>
<dbReference type="AlphaFoldDB" id="A0ABD3PP27"/>
<dbReference type="Gene3D" id="3.15.10.10">
    <property type="entry name" value="Bactericidal permeability-increasing protein, domain 1"/>
    <property type="match status" value="1"/>
</dbReference>
<feature type="transmembrane region" description="Helical" evidence="1">
    <location>
        <begin position="1018"/>
        <end position="1043"/>
    </location>
</feature>
<organism evidence="2 3">
    <name type="scientific">Cyclotella cryptica</name>
    <dbReference type="NCBI Taxonomy" id="29204"/>
    <lineage>
        <taxon>Eukaryota</taxon>
        <taxon>Sar</taxon>
        <taxon>Stramenopiles</taxon>
        <taxon>Ochrophyta</taxon>
        <taxon>Bacillariophyta</taxon>
        <taxon>Coscinodiscophyceae</taxon>
        <taxon>Thalassiosirophycidae</taxon>
        <taxon>Stephanodiscales</taxon>
        <taxon>Stephanodiscaceae</taxon>
        <taxon>Cyclotella</taxon>
    </lineage>
</organism>
<evidence type="ECO:0008006" key="4">
    <source>
        <dbReference type="Google" id="ProtNLM"/>
    </source>
</evidence>
<keyword evidence="3" id="KW-1185">Reference proteome</keyword>
<comment type="caution">
    <text evidence="2">The sequence shown here is derived from an EMBL/GenBank/DDBJ whole genome shotgun (WGS) entry which is preliminary data.</text>
</comment>
<keyword evidence="1" id="KW-0812">Transmembrane</keyword>
<gene>
    <name evidence="2" type="ORF">HJC23_006498</name>
</gene>
<dbReference type="InterPro" id="IPR007498">
    <property type="entry name" value="PqiA-like"/>
</dbReference>
<proteinExistence type="predicted"/>
<evidence type="ECO:0000313" key="3">
    <source>
        <dbReference type="Proteomes" id="UP001516023"/>
    </source>
</evidence>
<sequence length="1115" mass="122857">MLRKVWYCFIHDATFWAPLTTCSRIKGRSHIDTTGRSHIDTTGSYLSVCLEISGFVTEVKTALKQQPEIAQVQLQSSRNTTSSINTILANLSLVLPDQSVSVDTFLGSLDVEITDLSCDDLSAKNVTAGHKVVNSTVQTLTLDASGLGATCTFDWTYAVSFFSGSGAGTGYLDPASFIKVAYDFVSEDYAQYPPTSVIMSSCATDLKIEDLELVGDGLGVISSIVELFKSSISDLVEGELDGAVCADVLGSEVLNKLNEVILSVNGRLEPYLDQQSNAQDPLYLENTIEVPTNSDGNEIYVNFQQMKWFDQIQTYVVDNVNSLINDTFLNNNGVLEVDTSLLDNARMEVDQSFMNGTNVTITSLTILGLDSLYGVELLEPIGKFTLQNSFKWKELTFILEMEATHDPSEISDVIVQKPDSPPITESFTMEMTFKEIAVDLSVLLGINMETLGELALGSILYIDNILPCIRSAVEHSAVTQLLVEVSQVSPPNITGFLDDQMNTAINMATDAFFYMYQSVLLQAVPSFFGTVVKDMINNKISEAEASSCPEPKVSSDRVVDYRDLLLSESQAMEMGGTGGSPYGDLLRAVYGALVDIMSASNENGLSEMNQVVSSMTKNQSGVEGELYWDGNLFKRSMTVNLNGLNAAIAIAVSDLKVSNLDTMGSPIEILAPVYGAGSNLNNSASIGVGQDSLRASLKLLIFGEGERTTVDNEIEIGISLSGLKMILEFIARMEEPPFINFPMLDIFNLNCWMATIETPELDQYGLRLGEVTMGVIDMSMIVEEAKFDMNCISCSSPVLLEMEDYFNSEEGIADSTTTVNTILDSLSRFMEGEYVQNRIDKVLYQAPYQCPHSPEYDQNFQGIEYEDLVPPEKDEDATGFLIAIIVVVICVVVLSTLAVIAARFITRRRHNRWLKQLNETQIQTLVKEEQYEAERQKDLNMRMSSLVRSPEVPLVFKIGIPITIFGNIALFLSGHLSLGGTVNISGSFAGQDFNIEGFFEFSMVKSTIDMWLAGAKELAILIAIFSGLWPYTKQLISLFLWLVKPSLVSSKRRGVVLHWLDLLGKWSMVDVFVLLTTLASFRITIESPSHVKYLPEGLYEVNMLVVPLWGLYANS</sequence>
<evidence type="ECO:0000256" key="1">
    <source>
        <dbReference type="SAM" id="Phobius"/>
    </source>
</evidence>
<dbReference type="PANTHER" id="PTHR34730:SF1">
    <property type="entry name" value="PARAQUAT-INDUCIBLE PROTEIN A"/>
    <property type="match status" value="1"/>
</dbReference>
<name>A0ABD3PP27_9STRA</name>
<feature type="transmembrane region" description="Helical" evidence="1">
    <location>
        <begin position="1063"/>
        <end position="1085"/>
    </location>
</feature>
<accession>A0ABD3PP27</accession>
<feature type="transmembrane region" description="Helical" evidence="1">
    <location>
        <begin position="952"/>
        <end position="972"/>
    </location>
</feature>